<name>A0A0U4C3W1_9ACTN</name>
<dbReference type="PANTHER" id="PTHR43330">
    <property type="entry name" value="METHIONINE AMINOPEPTIDASE"/>
    <property type="match status" value="1"/>
</dbReference>
<dbReference type="PRINTS" id="PR00599">
    <property type="entry name" value="MAPEPTIDASE"/>
</dbReference>
<keyword evidence="5 6" id="KW-0378">Hydrolase</keyword>
<feature type="binding site" evidence="6">
    <location>
        <position position="87"/>
    </location>
    <ligand>
        <name>substrate</name>
    </ligand>
</feature>
<dbReference type="NCBIfam" id="TIGR00500">
    <property type="entry name" value="met_pdase_I"/>
    <property type="match status" value="1"/>
</dbReference>
<dbReference type="GO" id="GO:0046872">
    <property type="term" value="F:metal ion binding"/>
    <property type="evidence" value="ECO:0007669"/>
    <property type="project" value="UniProtKB-UniRule"/>
</dbReference>
<keyword evidence="3 6" id="KW-0645">Protease</keyword>
<dbReference type="GO" id="GO:0006508">
    <property type="term" value="P:proteolysis"/>
    <property type="evidence" value="ECO:0007669"/>
    <property type="project" value="UniProtKB-KW"/>
</dbReference>
<dbReference type="OrthoDB" id="9802055at2"/>
<dbReference type="HAMAP" id="MF_01974">
    <property type="entry name" value="MetAP_1"/>
    <property type="match status" value="1"/>
</dbReference>
<keyword evidence="10" id="KW-1185">Reference proteome</keyword>
<dbReference type="GO" id="GO:0070006">
    <property type="term" value="F:metalloaminopeptidase activity"/>
    <property type="evidence" value="ECO:0007669"/>
    <property type="project" value="UniProtKB-UniRule"/>
</dbReference>
<evidence type="ECO:0000313" key="10">
    <source>
        <dbReference type="Proteomes" id="UP000067689"/>
    </source>
</evidence>
<feature type="binding site" evidence="6">
    <location>
        <position position="243"/>
    </location>
    <ligand>
        <name>a divalent metal cation</name>
        <dbReference type="ChEBI" id="CHEBI:60240"/>
        <label>1</label>
    </ligand>
</feature>
<evidence type="ECO:0000313" key="9">
    <source>
        <dbReference type="EMBL" id="ALX05647.1"/>
    </source>
</evidence>
<feature type="domain" description="Peptidase M24" evidence="8">
    <location>
        <begin position="16"/>
        <end position="249"/>
    </location>
</feature>
<gene>
    <name evidence="6" type="primary">map</name>
    <name evidence="9" type="ORF">AERYTH_13550</name>
</gene>
<organism evidence="9 10">
    <name type="scientific">Aeromicrobium erythreum</name>
    <dbReference type="NCBI Taxonomy" id="2041"/>
    <lineage>
        <taxon>Bacteria</taxon>
        <taxon>Bacillati</taxon>
        <taxon>Actinomycetota</taxon>
        <taxon>Actinomycetes</taxon>
        <taxon>Propionibacteriales</taxon>
        <taxon>Nocardioidaceae</taxon>
        <taxon>Aeromicrobium</taxon>
    </lineage>
</organism>
<dbReference type="PATRIC" id="fig|2041.4.peg.2827"/>
<dbReference type="Gene3D" id="3.90.230.10">
    <property type="entry name" value="Creatinase/methionine aminopeptidase superfamily"/>
    <property type="match status" value="1"/>
</dbReference>
<dbReference type="InterPro" id="IPR001714">
    <property type="entry name" value="Pept_M24_MAP"/>
</dbReference>
<evidence type="ECO:0000256" key="5">
    <source>
        <dbReference type="ARBA" id="ARBA00022801"/>
    </source>
</evidence>
<dbReference type="PANTHER" id="PTHR43330:SF27">
    <property type="entry name" value="METHIONINE AMINOPEPTIDASE"/>
    <property type="match status" value="1"/>
</dbReference>
<evidence type="ECO:0000256" key="1">
    <source>
        <dbReference type="ARBA" id="ARBA00002521"/>
    </source>
</evidence>
<evidence type="ECO:0000256" key="4">
    <source>
        <dbReference type="ARBA" id="ARBA00022723"/>
    </source>
</evidence>
<comment type="subunit">
    <text evidence="6">Monomer.</text>
</comment>
<dbReference type="GO" id="GO:0004239">
    <property type="term" value="F:initiator methionyl aminopeptidase activity"/>
    <property type="evidence" value="ECO:0007669"/>
    <property type="project" value="UniProtKB-UniRule"/>
</dbReference>
<evidence type="ECO:0000259" key="8">
    <source>
        <dbReference type="Pfam" id="PF00557"/>
    </source>
</evidence>
<dbReference type="Pfam" id="PF00557">
    <property type="entry name" value="Peptidase_M24"/>
    <property type="match status" value="1"/>
</dbReference>
<feature type="binding site" evidence="6">
    <location>
        <position position="115"/>
    </location>
    <ligand>
        <name>a divalent metal cation</name>
        <dbReference type="ChEBI" id="CHEBI:60240"/>
        <label>2</label>
        <note>catalytic</note>
    </ligand>
</feature>
<dbReference type="InterPro" id="IPR000994">
    <property type="entry name" value="Pept_M24"/>
</dbReference>
<dbReference type="STRING" id="2041.AERYTH_13550"/>
<dbReference type="AlphaFoldDB" id="A0A0U4C3W1"/>
<comment type="catalytic activity">
    <reaction evidence="6 7">
        <text>Release of N-terminal amino acids, preferentially methionine, from peptides and arylamides.</text>
        <dbReference type="EC" id="3.4.11.18"/>
    </reaction>
</comment>
<feature type="binding site" evidence="6">
    <location>
        <position position="104"/>
    </location>
    <ligand>
        <name>a divalent metal cation</name>
        <dbReference type="ChEBI" id="CHEBI:60240"/>
        <label>1</label>
    </ligand>
</feature>
<accession>A0A0U4C3W1</accession>
<protein>
    <recommendedName>
        <fullName evidence="6 7">Methionine aminopeptidase</fullName>
        <shortName evidence="6">MAP</shortName>
        <shortName evidence="6">MetAP</shortName>
        <ecNumber evidence="6 7">3.4.11.18</ecNumber>
    </recommendedName>
    <alternativeName>
        <fullName evidence="6">Peptidase M</fullName>
    </alternativeName>
</protein>
<dbReference type="SUPFAM" id="SSF55920">
    <property type="entry name" value="Creatinase/aminopeptidase"/>
    <property type="match status" value="1"/>
</dbReference>
<dbReference type="PROSITE" id="PS00680">
    <property type="entry name" value="MAP_1"/>
    <property type="match status" value="1"/>
</dbReference>
<keyword evidence="2 6" id="KW-0031">Aminopeptidase</keyword>
<comment type="function">
    <text evidence="1 6">Removes the N-terminal methionine from nascent proteins. The N-terminal methionine is often cleaved when the second residue in the primary sequence is small and uncharged (Met-Ala-, Cys, Gly, Pro, Ser, Thr, or Val). Requires deformylation of the N(alpha)-formylated initiator methionine before it can be hydrolyzed.</text>
</comment>
<evidence type="ECO:0000256" key="6">
    <source>
        <dbReference type="HAMAP-Rule" id="MF_01974"/>
    </source>
</evidence>
<reference evidence="9 10" key="1">
    <citation type="journal article" date="1991" name="Int. J. Syst. Bacteriol.">
        <title>Description of the erythromycin-producing bacterium Arthrobacter sp. strain NRRL B-3381 as Aeromicrobium erythreum gen. nov., sp. nov.</title>
        <authorList>
            <person name="Miller E.S."/>
            <person name="Woese C.R."/>
            <person name="Brenner S."/>
        </authorList>
    </citation>
    <scope>NUCLEOTIDE SEQUENCE [LARGE SCALE GENOMIC DNA]</scope>
    <source>
        <strain evidence="9 10">AR18</strain>
    </source>
</reference>
<dbReference type="KEGG" id="aer:AERYTH_13550"/>
<dbReference type="InterPro" id="IPR036005">
    <property type="entry name" value="Creatinase/aminopeptidase-like"/>
</dbReference>
<evidence type="ECO:0000256" key="3">
    <source>
        <dbReference type="ARBA" id="ARBA00022670"/>
    </source>
</evidence>
<dbReference type="Proteomes" id="UP000067689">
    <property type="component" value="Chromosome"/>
</dbReference>
<evidence type="ECO:0000256" key="7">
    <source>
        <dbReference type="RuleBase" id="RU003653"/>
    </source>
</evidence>
<comment type="cofactor">
    <cofactor evidence="6">
        <name>Co(2+)</name>
        <dbReference type="ChEBI" id="CHEBI:48828"/>
    </cofactor>
    <cofactor evidence="6">
        <name>Zn(2+)</name>
        <dbReference type="ChEBI" id="CHEBI:29105"/>
    </cofactor>
    <cofactor evidence="6">
        <name>Mn(2+)</name>
        <dbReference type="ChEBI" id="CHEBI:29035"/>
    </cofactor>
    <cofactor evidence="6">
        <name>Fe(2+)</name>
        <dbReference type="ChEBI" id="CHEBI:29033"/>
    </cofactor>
    <text evidence="6">Binds 2 divalent metal cations per subunit. Has a high-affinity and a low affinity metal-binding site. The true nature of the physiological cofactor is under debate. The enzyme is active with cobalt, zinc, manganese or divalent iron ions. Most likely, methionine aminopeptidases function as mononuclear Fe(2+)-metalloproteases under physiological conditions, and the catalytically relevant metal-binding site has been assigned to the histidine-containing high-affinity site.</text>
</comment>
<dbReference type="EMBL" id="CP011502">
    <property type="protein sequence ID" value="ALX05647.1"/>
    <property type="molecule type" value="Genomic_DNA"/>
</dbReference>
<feature type="binding site" evidence="6">
    <location>
        <position position="115"/>
    </location>
    <ligand>
        <name>a divalent metal cation</name>
        <dbReference type="ChEBI" id="CHEBI:60240"/>
        <label>1</label>
    </ligand>
</feature>
<dbReference type="GO" id="GO:0005829">
    <property type="term" value="C:cytosol"/>
    <property type="evidence" value="ECO:0007669"/>
    <property type="project" value="TreeGrafter"/>
</dbReference>
<keyword evidence="4 6" id="KW-0479">Metal-binding</keyword>
<comment type="similarity">
    <text evidence="6">Belongs to the peptidase M24A family. Methionine aminopeptidase type 1 subfamily.</text>
</comment>
<proteinExistence type="inferred from homology"/>
<dbReference type="RefSeq" id="WP_067859759.1">
    <property type="nucleotide sequence ID" value="NZ_CP011502.1"/>
</dbReference>
<dbReference type="CDD" id="cd01086">
    <property type="entry name" value="MetAP1"/>
    <property type="match status" value="1"/>
</dbReference>
<feature type="binding site" evidence="6">
    <location>
        <position position="243"/>
    </location>
    <ligand>
        <name>a divalent metal cation</name>
        <dbReference type="ChEBI" id="CHEBI:60240"/>
        <label>2</label>
        <note>catalytic</note>
    </ligand>
</feature>
<dbReference type="EC" id="3.4.11.18" evidence="6 7"/>
<feature type="binding site" evidence="6">
    <location>
        <position position="186"/>
    </location>
    <ligand>
        <name>substrate</name>
    </ligand>
</feature>
<evidence type="ECO:0000256" key="2">
    <source>
        <dbReference type="ARBA" id="ARBA00022438"/>
    </source>
</evidence>
<feature type="binding site" evidence="6">
    <location>
        <position position="179"/>
    </location>
    <ligand>
        <name>a divalent metal cation</name>
        <dbReference type="ChEBI" id="CHEBI:60240"/>
        <label>2</label>
        <note>catalytic</note>
    </ligand>
</feature>
<feature type="binding site" evidence="6">
    <location>
        <position position="212"/>
    </location>
    <ligand>
        <name>a divalent metal cation</name>
        <dbReference type="ChEBI" id="CHEBI:60240"/>
        <label>2</label>
        <note>catalytic</note>
    </ligand>
</feature>
<dbReference type="InterPro" id="IPR002467">
    <property type="entry name" value="Pept_M24A_MAP1"/>
</dbReference>
<sequence>MFGRGIEIKTPEQVALMRRAGLVVAHALEAVRETVAPGVTTAELDAVAHDTIRAHGATSNFLHYGAEPGVPGFPGVICASVNDEVVHGIPGSRVLREGDVVSIDCGAIVDGWHGDSAVTVTVGEVAPEVQQLVDNTERALWAGIAAGGVGRRVGDVSHAIERSVRSAGDYGIADGYTGHGIGTAMHQAPDVPNVGRAGKGPRIVPGLVLAVEPMVTLGSADTRTLDDHWTVVSDDGSWAAHWEHTVTWTADGAWVLTALDGGRARLAELGVPYAGDDAS</sequence>